<dbReference type="InterPro" id="IPR000744">
    <property type="entry name" value="NSF_attach"/>
</dbReference>
<keyword evidence="4 7" id="KW-0931">ER-Golgi transport</keyword>
<evidence type="ECO:0000313" key="9">
    <source>
        <dbReference type="EMBL" id="CAA58050.1"/>
    </source>
</evidence>
<comment type="subcellular location">
    <subcellularLocation>
        <location evidence="1 7">Membrane</location>
        <topology evidence="1 7">Peripheral membrane protein</topology>
    </subcellularLocation>
</comment>
<keyword evidence="3 7" id="KW-0813">Transport</keyword>
<dbReference type="GO" id="GO:0005774">
    <property type="term" value="C:vacuolar membrane"/>
    <property type="evidence" value="ECO:0007669"/>
    <property type="project" value="TreeGrafter"/>
</dbReference>
<protein>
    <submittedName>
        <fullName evidence="9">SNAP-type protein</fullName>
    </submittedName>
</protein>
<evidence type="ECO:0000256" key="5">
    <source>
        <dbReference type="ARBA" id="ARBA00022927"/>
    </source>
</evidence>
<evidence type="ECO:0000256" key="1">
    <source>
        <dbReference type="ARBA" id="ARBA00004170"/>
    </source>
</evidence>
<dbReference type="AlphaFoldDB" id="Q25391"/>
<evidence type="ECO:0000256" key="7">
    <source>
        <dbReference type="RuleBase" id="RU367013"/>
    </source>
</evidence>
<dbReference type="EMBL" id="X82847">
    <property type="protein sequence ID" value="CAA58050.1"/>
    <property type="molecule type" value="mRNA"/>
</dbReference>
<keyword evidence="5 7" id="KW-0653">Protein transport</keyword>
<dbReference type="Gene3D" id="1.25.40.10">
    <property type="entry name" value="Tetratricopeptide repeat domain"/>
    <property type="match status" value="1"/>
</dbReference>
<dbReference type="PANTHER" id="PTHR13768:SF8">
    <property type="entry name" value="ALPHA-SOLUBLE NSF ATTACHMENT PROTEIN"/>
    <property type="match status" value="1"/>
</dbReference>
<dbReference type="FunFam" id="1.25.40.10:FF:000028">
    <property type="entry name" value="beta-soluble NSF attachment protein-like isoform X1"/>
    <property type="match status" value="1"/>
</dbReference>
<dbReference type="GO" id="GO:0005483">
    <property type="term" value="F:soluble NSF attachment protein activity"/>
    <property type="evidence" value="ECO:0007669"/>
    <property type="project" value="TreeGrafter"/>
</dbReference>
<dbReference type="PRINTS" id="PR00448">
    <property type="entry name" value="NSFATTACHMNT"/>
</dbReference>
<evidence type="ECO:0000256" key="3">
    <source>
        <dbReference type="ARBA" id="ARBA00022448"/>
    </source>
</evidence>
<proteinExistence type="evidence at transcript level"/>
<dbReference type="PANTHER" id="PTHR13768">
    <property type="entry name" value="SOLUBLE NSF ATTACHMENT PROTEIN SNAP"/>
    <property type="match status" value="1"/>
</dbReference>
<evidence type="ECO:0000256" key="6">
    <source>
        <dbReference type="ARBA" id="ARBA00023136"/>
    </source>
</evidence>
<evidence type="ECO:0000256" key="2">
    <source>
        <dbReference type="ARBA" id="ARBA00010050"/>
    </source>
</evidence>
<comment type="similarity">
    <text evidence="2 7">Belongs to the SNAP family.</text>
</comment>
<sequence length="294" mass="33213">MADNEQKAMQLMQEAEKKLGSSKGFLSSLFGGSSKTEEAAELFVRAANTFKMAKNWASAGQCFCKAAQLQLTLQSRHEAATHYVDAGNAFKKADPNESINCLLKAVEIYTDMGRFTIAAKHHITVAEIYENELADIEQAMSHYERAADYYKGEESNSAANKCFLKVAQYSAQLEQYQKAIDIYEQVASNCMENALLKYSAKDHFFRAALCHMCNDIVNAKLVIPKYEEMFPAFSDSRECNLLKSVLDSMDNVDEFTKAVADYDSISRLDQWLTMMFLRIKNQITEEVTDEMNLC</sequence>
<dbReference type="GO" id="GO:0031201">
    <property type="term" value="C:SNARE complex"/>
    <property type="evidence" value="ECO:0007669"/>
    <property type="project" value="TreeGrafter"/>
</dbReference>
<dbReference type="PIR" id="S52426">
    <property type="entry name" value="S52426"/>
</dbReference>
<accession>Q25391</accession>
<organism evidence="9">
    <name type="scientific">Doryteuthis pealeii</name>
    <name type="common">Longfin inshore squid</name>
    <name type="synonym">Loligo pealeii</name>
    <dbReference type="NCBI Taxonomy" id="1051067"/>
    <lineage>
        <taxon>Eukaryota</taxon>
        <taxon>Metazoa</taxon>
        <taxon>Spiralia</taxon>
        <taxon>Lophotrochozoa</taxon>
        <taxon>Mollusca</taxon>
        <taxon>Cephalopoda</taxon>
        <taxon>Coleoidea</taxon>
        <taxon>Decapodiformes</taxon>
        <taxon>Myopsida</taxon>
        <taxon>Loliginidae</taxon>
        <taxon>Doryteuthis</taxon>
    </lineage>
</organism>
<feature type="coiled-coil region" evidence="8">
    <location>
        <begin position="126"/>
        <end position="193"/>
    </location>
</feature>
<name>Q25391_DORPE</name>
<dbReference type="CDD" id="cd15832">
    <property type="entry name" value="SNAP"/>
    <property type="match status" value="1"/>
</dbReference>
<evidence type="ECO:0000256" key="8">
    <source>
        <dbReference type="SAM" id="Coils"/>
    </source>
</evidence>
<dbReference type="SUPFAM" id="SSF48452">
    <property type="entry name" value="TPR-like"/>
    <property type="match status" value="1"/>
</dbReference>
<dbReference type="InterPro" id="IPR011990">
    <property type="entry name" value="TPR-like_helical_dom_sf"/>
</dbReference>
<dbReference type="GO" id="GO:0035494">
    <property type="term" value="P:SNARE complex disassembly"/>
    <property type="evidence" value="ECO:0007669"/>
    <property type="project" value="TreeGrafter"/>
</dbReference>
<evidence type="ECO:0000256" key="4">
    <source>
        <dbReference type="ARBA" id="ARBA00022892"/>
    </source>
</evidence>
<dbReference type="GO" id="GO:0006886">
    <property type="term" value="P:intracellular protein transport"/>
    <property type="evidence" value="ECO:0007669"/>
    <property type="project" value="UniProtKB-UniRule"/>
</dbReference>
<keyword evidence="6 7" id="KW-0472">Membrane</keyword>
<dbReference type="Pfam" id="PF14938">
    <property type="entry name" value="SNAP"/>
    <property type="match status" value="1"/>
</dbReference>
<comment type="function">
    <text evidence="7">Required for vesicular transport between the endoplasmic reticulum and the Golgi apparatus.</text>
</comment>
<reference evidence="9" key="1">
    <citation type="journal article" date="1995" name="Nature">
        <title>SNAP-mediated protein-protein interactions essential for neurotransmitter release.</title>
        <authorList>
            <person name="DeBello W.M."/>
            <person name="O'Connor V."/>
            <person name="Dresbach T."/>
            <person name="Whiteheart S.W."/>
            <person name="Wang S.S."/>
            <person name="Schweizer F.E."/>
            <person name="Betz H."/>
            <person name="Rothman J.E."/>
            <person name="Augustine G.J."/>
        </authorList>
    </citation>
    <scope>NUCLEOTIDE SEQUENCE</scope>
    <source>
        <tissue evidence="9">Optic lobe</tissue>
    </source>
</reference>
<dbReference type="GO" id="GO:0019905">
    <property type="term" value="F:syntaxin binding"/>
    <property type="evidence" value="ECO:0007669"/>
    <property type="project" value="TreeGrafter"/>
</dbReference>
<keyword evidence="8" id="KW-0175">Coiled coil</keyword>